<organism evidence="2 3">
    <name type="scientific">Parasponia andersonii</name>
    <name type="common">Sponia andersonii</name>
    <dbReference type="NCBI Taxonomy" id="3476"/>
    <lineage>
        <taxon>Eukaryota</taxon>
        <taxon>Viridiplantae</taxon>
        <taxon>Streptophyta</taxon>
        <taxon>Embryophyta</taxon>
        <taxon>Tracheophyta</taxon>
        <taxon>Spermatophyta</taxon>
        <taxon>Magnoliopsida</taxon>
        <taxon>eudicotyledons</taxon>
        <taxon>Gunneridae</taxon>
        <taxon>Pentapetalae</taxon>
        <taxon>rosids</taxon>
        <taxon>fabids</taxon>
        <taxon>Rosales</taxon>
        <taxon>Cannabaceae</taxon>
        <taxon>Parasponia</taxon>
    </lineage>
</organism>
<evidence type="ECO:0000313" key="3">
    <source>
        <dbReference type="Proteomes" id="UP000237105"/>
    </source>
</evidence>
<feature type="region of interest" description="Disordered" evidence="1">
    <location>
        <begin position="1"/>
        <end position="35"/>
    </location>
</feature>
<feature type="compositionally biased region" description="Basic residues" evidence="1">
    <location>
        <begin position="49"/>
        <end position="76"/>
    </location>
</feature>
<dbReference type="AlphaFoldDB" id="A0A2P5BTY6"/>
<reference evidence="3" key="1">
    <citation type="submission" date="2016-06" db="EMBL/GenBank/DDBJ databases">
        <title>Parallel loss of symbiosis genes in relatives of nitrogen-fixing non-legume Parasponia.</title>
        <authorList>
            <person name="Van Velzen R."/>
            <person name="Holmer R."/>
            <person name="Bu F."/>
            <person name="Rutten L."/>
            <person name="Van Zeijl A."/>
            <person name="Liu W."/>
            <person name="Santuari L."/>
            <person name="Cao Q."/>
            <person name="Sharma T."/>
            <person name="Shen D."/>
            <person name="Roswanjaya Y."/>
            <person name="Wardhani T."/>
            <person name="Kalhor M.S."/>
            <person name="Jansen J."/>
            <person name="Van den Hoogen J."/>
            <person name="Gungor B."/>
            <person name="Hartog M."/>
            <person name="Hontelez J."/>
            <person name="Verver J."/>
            <person name="Yang W.-C."/>
            <person name="Schijlen E."/>
            <person name="Repin R."/>
            <person name="Schilthuizen M."/>
            <person name="Schranz E."/>
            <person name="Heidstra R."/>
            <person name="Miyata K."/>
            <person name="Fedorova E."/>
            <person name="Kohlen W."/>
            <person name="Bisseling T."/>
            <person name="Smit S."/>
            <person name="Geurts R."/>
        </authorList>
    </citation>
    <scope>NUCLEOTIDE SEQUENCE [LARGE SCALE GENOMIC DNA]</scope>
    <source>
        <strain evidence="3">cv. WU1-14</strain>
    </source>
</reference>
<feature type="compositionally biased region" description="Basic residues" evidence="1">
    <location>
        <begin position="22"/>
        <end position="35"/>
    </location>
</feature>
<name>A0A2P5BTY6_PARAD</name>
<evidence type="ECO:0000313" key="2">
    <source>
        <dbReference type="EMBL" id="PON52243.1"/>
    </source>
</evidence>
<keyword evidence="3" id="KW-1185">Reference proteome</keyword>
<accession>A0A2P5BTY6</accession>
<feature type="region of interest" description="Disordered" evidence="1">
    <location>
        <begin position="48"/>
        <end position="76"/>
    </location>
</feature>
<comment type="caution">
    <text evidence="2">The sequence shown here is derived from an EMBL/GenBank/DDBJ whole genome shotgun (WGS) entry which is preliminary data.</text>
</comment>
<protein>
    <submittedName>
        <fullName evidence="2">Uncharacterized protein</fullName>
    </submittedName>
</protein>
<proteinExistence type="predicted"/>
<gene>
    <name evidence="2" type="ORF">PanWU01x14_210850</name>
</gene>
<dbReference type="EMBL" id="JXTB01000223">
    <property type="protein sequence ID" value="PON52243.1"/>
    <property type="molecule type" value="Genomic_DNA"/>
</dbReference>
<dbReference type="Proteomes" id="UP000237105">
    <property type="component" value="Unassembled WGS sequence"/>
</dbReference>
<evidence type="ECO:0000256" key="1">
    <source>
        <dbReference type="SAM" id="MobiDB-lite"/>
    </source>
</evidence>
<sequence length="131" mass="15063">MVAEEEEESTDSKIGSAEKAKGAQKKKNKAKGKHNVVAKEEIVILKMGTTRKPKRLRRRRTGVTGNRKRWRRRTMRRVPILKMGTRRKLRTRPSLLNTSLSLSMSASQGHNSLTIFDFNIKTLGNFYGFYI</sequence>